<dbReference type="VEuPathDB" id="FungiDB:RhiirA1_541078"/>
<dbReference type="AlphaFoldDB" id="A0A2N1M4W8"/>
<reference evidence="1 2" key="2">
    <citation type="submission" date="2017-10" db="EMBL/GenBank/DDBJ databases">
        <title>Extensive intraspecific genome diversity in a model arbuscular mycorrhizal fungus.</title>
        <authorList>
            <person name="Chen E.C.H."/>
            <person name="Morin E."/>
            <person name="Baudet D."/>
            <person name="Noel J."/>
            <person name="Ndikumana S."/>
            <person name="Charron P."/>
            <person name="St-Onge C."/>
            <person name="Giorgi J."/>
            <person name="Grigoriev I.V."/>
            <person name="Roux C."/>
            <person name="Martin F.M."/>
            <person name="Corradi N."/>
        </authorList>
    </citation>
    <scope>NUCLEOTIDE SEQUENCE [LARGE SCALE GENOMIC DNA]</scope>
    <source>
        <strain evidence="1 2">C2</strain>
    </source>
</reference>
<dbReference type="VEuPathDB" id="FungiDB:FUN_017261"/>
<sequence length="254" mass="28845">RIPFERSTLKDLPDFYFICPGSSGNSLSLKTSDDHQDDSPDMALDPVFQSYNATQYHSSRLLNYNDDDGDLSTYVPSASISIAQLMSNIRLPVVAATRLVAKLPALHVATKAMYALLIVIPSRQVDSFIDFDELLSVYNVPLLLRTFNISMLNDDFDDESYDSDDDSLFFFSSFDDFSFMSPLSEPIISLPITFSHFCFDLDPLVAISTIMFSDDIPEYKPFSISSFFDFSKFERHHKWKIYCSSLLPVVIFIS</sequence>
<name>A0A2N1M4W8_9GLOM</name>
<reference evidence="1 2" key="1">
    <citation type="submission" date="2016-04" db="EMBL/GenBank/DDBJ databases">
        <title>Genome analyses suggest a sexual origin of heterokaryosis in a supposedly ancient asexual fungus.</title>
        <authorList>
            <person name="Ropars J."/>
            <person name="Sedzielewska K."/>
            <person name="Noel J."/>
            <person name="Charron P."/>
            <person name="Farinelli L."/>
            <person name="Marton T."/>
            <person name="Kruger M."/>
            <person name="Pelin A."/>
            <person name="Brachmann A."/>
            <person name="Corradi N."/>
        </authorList>
    </citation>
    <scope>NUCLEOTIDE SEQUENCE [LARGE SCALE GENOMIC DNA]</scope>
    <source>
        <strain evidence="1 2">C2</strain>
    </source>
</reference>
<gene>
    <name evidence="1" type="ORF">RhiirC2_799501</name>
</gene>
<evidence type="ECO:0000313" key="1">
    <source>
        <dbReference type="EMBL" id="PKK56692.1"/>
    </source>
</evidence>
<accession>A0A2N1M4W8</accession>
<evidence type="ECO:0000313" key="2">
    <source>
        <dbReference type="Proteomes" id="UP000233469"/>
    </source>
</evidence>
<dbReference type="Proteomes" id="UP000233469">
    <property type="component" value="Unassembled WGS sequence"/>
</dbReference>
<dbReference type="VEuPathDB" id="FungiDB:RhiirFUN_000642"/>
<dbReference type="EMBL" id="LLXL01005261">
    <property type="protein sequence ID" value="PKK56692.1"/>
    <property type="molecule type" value="Genomic_DNA"/>
</dbReference>
<comment type="caution">
    <text evidence="1">The sequence shown here is derived from an EMBL/GenBank/DDBJ whole genome shotgun (WGS) entry which is preliminary data.</text>
</comment>
<proteinExistence type="predicted"/>
<organism evidence="1 2">
    <name type="scientific">Rhizophagus irregularis</name>
    <dbReference type="NCBI Taxonomy" id="588596"/>
    <lineage>
        <taxon>Eukaryota</taxon>
        <taxon>Fungi</taxon>
        <taxon>Fungi incertae sedis</taxon>
        <taxon>Mucoromycota</taxon>
        <taxon>Glomeromycotina</taxon>
        <taxon>Glomeromycetes</taxon>
        <taxon>Glomerales</taxon>
        <taxon>Glomeraceae</taxon>
        <taxon>Rhizophagus</taxon>
    </lineage>
</organism>
<protein>
    <submittedName>
        <fullName evidence="1">Uncharacterized protein</fullName>
    </submittedName>
</protein>
<feature type="non-terminal residue" evidence="1">
    <location>
        <position position="1"/>
    </location>
</feature>